<proteinExistence type="predicted"/>
<organism evidence="1 2">
    <name type="scientific">Candidatus Zambryskibacteria bacterium RIFCSPLOWO2_01_FULL_39_39</name>
    <dbReference type="NCBI Taxonomy" id="1802758"/>
    <lineage>
        <taxon>Bacteria</taxon>
        <taxon>Candidatus Zambryskiibacteriota</taxon>
    </lineage>
</organism>
<evidence type="ECO:0000313" key="1">
    <source>
        <dbReference type="EMBL" id="OHB01503.1"/>
    </source>
</evidence>
<evidence type="ECO:0000313" key="2">
    <source>
        <dbReference type="Proteomes" id="UP000177707"/>
    </source>
</evidence>
<accession>A0A1G2TWF6</accession>
<comment type="caution">
    <text evidence="1">The sequence shown here is derived from an EMBL/GenBank/DDBJ whole genome shotgun (WGS) entry which is preliminary data.</text>
</comment>
<reference evidence="1 2" key="1">
    <citation type="journal article" date="2016" name="Nat. Commun.">
        <title>Thousands of microbial genomes shed light on interconnected biogeochemical processes in an aquifer system.</title>
        <authorList>
            <person name="Anantharaman K."/>
            <person name="Brown C.T."/>
            <person name="Hug L.A."/>
            <person name="Sharon I."/>
            <person name="Castelle C.J."/>
            <person name="Probst A.J."/>
            <person name="Thomas B.C."/>
            <person name="Singh A."/>
            <person name="Wilkins M.J."/>
            <person name="Karaoz U."/>
            <person name="Brodie E.L."/>
            <person name="Williams K.H."/>
            <person name="Hubbard S.S."/>
            <person name="Banfield J.F."/>
        </authorList>
    </citation>
    <scope>NUCLEOTIDE SEQUENCE [LARGE SCALE GENOMIC DNA]</scope>
</reference>
<dbReference type="STRING" id="1802758.A3A96_02035"/>
<dbReference type="Proteomes" id="UP000177707">
    <property type="component" value="Unassembled WGS sequence"/>
</dbReference>
<gene>
    <name evidence="1" type="ORF">A3A96_02035</name>
</gene>
<sequence length="106" mass="11712">MIYTPRSSDTNHTCTKINFRGFEISIAMDDCGLRGNKPLTRSSIAVFNKNEANVTDIIARETNLKLDHGEILNCDAEDLYKVMQAIVNLPVSAGVRGVLEDRQVGT</sequence>
<dbReference type="AlphaFoldDB" id="A0A1G2TWF6"/>
<name>A0A1G2TWF6_9BACT</name>
<protein>
    <submittedName>
        <fullName evidence="1">Uncharacterized protein</fullName>
    </submittedName>
</protein>
<dbReference type="EMBL" id="MHWB01000012">
    <property type="protein sequence ID" value="OHB01503.1"/>
    <property type="molecule type" value="Genomic_DNA"/>
</dbReference>